<accession>A0ABP0K6N1</accession>
<sequence>MWGITGKRKTIIPSEFLWRGAPLENTPYRIVVVPGEPSALTSGLVEPLERVRSSVKQTIYLQAEKTRCTAGETERCVLKLVSFRLAGSLRMSININFPKELLQALSSPAPVPAPLPKADTAPRSAQPEQSEPQPEQPEPQPEQPELQPLRATNMAWGGNWEALGTAVRISNLSKRMNAEQVKELFEEHVGPVTECQVQNGRATVRFECEDLARKAIQSFDGGLVESVKDTGEFLLYQRENLRSCLEEHVGPLTKCQLRKGDGWATVFTSETFSQLKKTQQNGGASVESKAYFINVSREVSVPSKTPTASSPSASPFPALDIRGNTVNHTNVSFEARFYLDNYTGGYLRPLSFRSVPLMLQRTTDSWLHDHLHVMDFVLIEPGNYTMELDLVGAGPLAVSPLKILAAQDDVQPQMCTVAARSRIVQLSLKLELVETNFTLQLRDAFQNPVPHIDGTEVEMGDGVSVDLAFVEEINPNGTLNDRLFRNLTGGAPRPIRSPRVSPGDPGDPAEIRLRSTVMDGGKSPHGTYLITYTGLRAGLNTLAVKVNGLLIMGEEEQVKYNPPLQGQNLPLEVIGTYNQRADGQMTVFAPARLPLECTTGVLCSVVFHMRDTYGNRMLADFTSQLRYHTASVLCNPRDMEDVRCTPVDEAPVEGVKLSDGSFGILWTGDVYHRIKLKETGESGGLTVTDADEAMRCYSEEFKGTWTKGSELTCDSTTGSISGDCRDLYNAVEVSVCYEVQNPKMCIDPKQVSGTLNIYAKFHLKAEGTSVQSSPTVAVDMSQYYDCSGGDEVSILSSMAAGAARGECRHLFGEMHTCDLVPTIGGNFLLRLLVNEQDASFGLWAETGNVYTLEAGLSYTQGPTEILMNIGDINTSTSTVEGPGLDLAGNVVGVPVMVLVQLKDQYGNNRIVTGSDFQQRLNGILASLGDTALDTVVNDNGTISVTARCDVRGSAVQTIIAGYHRLRIRMGIGCLQANPVELCDDISGSPSELLWWKAAEVSENGMTCDTPYIFQAGTKYHFTCTGRDLFSNLNPDHELQLVAYFDFQADPDGSVPLDGWFRGNLTGYNLNQSFRGSYSPVDSLPLDRTQRYHFEPTVYRAGYYSIEIYLSRGDGTGTPVLVLPSNVVALGRPRGEQTIILCTPAQPSNMSSVVVPFVTASATVANEVNIQTRDRFGNAIEVNGGDIVTGLLYGEQQVSISFIHLVQGRYRGVLVPQDAGATVVDFKVAGESILGSPFDFLVTPGPMVITRSLVEGFPSELTAGKLSCWNITLRDVAWMQEVTQKRPWRVCLERVR</sequence>
<dbReference type="InterPro" id="IPR035979">
    <property type="entry name" value="RBD_domain_sf"/>
</dbReference>
<feature type="repeat" description="Filamin" evidence="1">
    <location>
        <begin position="1206"/>
        <end position="1241"/>
    </location>
</feature>
<feature type="region of interest" description="Disordered" evidence="3">
    <location>
        <begin position="108"/>
        <end position="145"/>
    </location>
</feature>
<comment type="caution">
    <text evidence="5">The sequence shown here is derived from an EMBL/GenBank/DDBJ whole genome shotgun (WGS) entry which is preliminary data.</text>
</comment>
<dbReference type="InterPro" id="IPR014756">
    <property type="entry name" value="Ig_E-set"/>
</dbReference>
<name>A0ABP0K6N1_9DINO</name>
<dbReference type="Pfam" id="PF00076">
    <property type="entry name" value="RRM_1"/>
    <property type="match status" value="1"/>
</dbReference>
<dbReference type="SUPFAM" id="SSF81296">
    <property type="entry name" value="E set domains"/>
    <property type="match status" value="1"/>
</dbReference>
<keyword evidence="6" id="KW-1185">Reference proteome</keyword>
<dbReference type="Gene3D" id="2.60.40.10">
    <property type="entry name" value="Immunoglobulins"/>
    <property type="match status" value="2"/>
</dbReference>
<evidence type="ECO:0000313" key="6">
    <source>
        <dbReference type="Proteomes" id="UP001642464"/>
    </source>
</evidence>
<dbReference type="EMBL" id="CAXAMM010010113">
    <property type="protein sequence ID" value="CAK9022343.1"/>
    <property type="molecule type" value="Genomic_DNA"/>
</dbReference>
<dbReference type="Gene3D" id="3.30.70.330">
    <property type="match status" value="1"/>
</dbReference>
<dbReference type="PROSITE" id="PS50194">
    <property type="entry name" value="FILAMIN_REPEAT"/>
    <property type="match status" value="1"/>
</dbReference>
<dbReference type="InterPro" id="IPR013783">
    <property type="entry name" value="Ig-like_fold"/>
</dbReference>
<dbReference type="Proteomes" id="UP001642464">
    <property type="component" value="Unassembled WGS sequence"/>
</dbReference>
<feature type="domain" description="RRM" evidence="4">
    <location>
        <begin position="165"/>
        <end position="241"/>
    </location>
</feature>
<dbReference type="SMART" id="SM00360">
    <property type="entry name" value="RRM"/>
    <property type="match status" value="1"/>
</dbReference>
<dbReference type="PROSITE" id="PS50102">
    <property type="entry name" value="RRM"/>
    <property type="match status" value="1"/>
</dbReference>
<dbReference type="InterPro" id="IPR012677">
    <property type="entry name" value="Nucleotide-bd_a/b_plait_sf"/>
</dbReference>
<evidence type="ECO:0000256" key="3">
    <source>
        <dbReference type="SAM" id="MobiDB-lite"/>
    </source>
</evidence>
<dbReference type="SUPFAM" id="SSF54928">
    <property type="entry name" value="RNA-binding domain, RBD"/>
    <property type="match status" value="1"/>
</dbReference>
<feature type="compositionally biased region" description="Low complexity" evidence="3">
    <location>
        <begin position="116"/>
        <end position="133"/>
    </location>
</feature>
<evidence type="ECO:0000256" key="2">
    <source>
        <dbReference type="PROSITE-ProRule" id="PRU00176"/>
    </source>
</evidence>
<evidence type="ECO:0000313" key="5">
    <source>
        <dbReference type="EMBL" id="CAK9022343.1"/>
    </source>
</evidence>
<dbReference type="CDD" id="cd00590">
    <property type="entry name" value="RRM_SF"/>
    <property type="match status" value="1"/>
</dbReference>
<reference evidence="5 6" key="1">
    <citation type="submission" date="2024-02" db="EMBL/GenBank/DDBJ databases">
        <authorList>
            <person name="Chen Y."/>
            <person name="Shah S."/>
            <person name="Dougan E. K."/>
            <person name="Thang M."/>
            <person name="Chan C."/>
        </authorList>
    </citation>
    <scope>NUCLEOTIDE SEQUENCE [LARGE SCALE GENOMIC DNA]</scope>
</reference>
<evidence type="ECO:0000259" key="4">
    <source>
        <dbReference type="PROSITE" id="PS50102"/>
    </source>
</evidence>
<dbReference type="InterPro" id="IPR017868">
    <property type="entry name" value="Filamin/ABP280_repeat-like"/>
</dbReference>
<gene>
    <name evidence="5" type="ORF">SCF082_LOCUS15746</name>
</gene>
<organism evidence="5 6">
    <name type="scientific">Durusdinium trenchii</name>
    <dbReference type="NCBI Taxonomy" id="1381693"/>
    <lineage>
        <taxon>Eukaryota</taxon>
        <taxon>Sar</taxon>
        <taxon>Alveolata</taxon>
        <taxon>Dinophyceae</taxon>
        <taxon>Suessiales</taxon>
        <taxon>Symbiodiniaceae</taxon>
        <taxon>Durusdinium</taxon>
    </lineage>
</organism>
<protein>
    <submittedName>
        <fullName evidence="5">Alpha-amylase</fullName>
    </submittedName>
</protein>
<dbReference type="InterPro" id="IPR000504">
    <property type="entry name" value="RRM_dom"/>
</dbReference>
<proteinExistence type="predicted"/>
<evidence type="ECO:0000256" key="1">
    <source>
        <dbReference type="PROSITE-ProRule" id="PRU00087"/>
    </source>
</evidence>
<keyword evidence="2" id="KW-0694">RNA-binding</keyword>